<evidence type="ECO:0000313" key="5">
    <source>
        <dbReference type="Proteomes" id="UP000654720"/>
    </source>
</evidence>
<feature type="domain" description="Phosphatidylglycerol lysyltransferase C-terminal" evidence="1">
    <location>
        <begin position="25"/>
        <end position="286"/>
    </location>
</feature>
<dbReference type="InterPro" id="IPR016732">
    <property type="entry name" value="UCP018688"/>
</dbReference>
<proteinExistence type="predicted"/>
<protein>
    <submittedName>
        <fullName evidence="3">DUF2156 domain-containing protein</fullName>
    </submittedName>
</protein>
<dbReference type="Proteomes" id="UP000286063">
    <property type="component" value="Unassembled WGS sequence"/>
</dbReference>
<dbReference type="GeneID" id="93095457"/>
<dbReference type="PIRSF" id="PIRSF018688">
    <property type="entry name" value="UCP018688"/>
    <property type="match status" value="1"/>
</dbReference>
<dbReference type="Gene3D" id="3.40.630.30">
    <property type="match status" value="1"/>
</dbReference>
<evidence type="ECO:0000259" key="1">
    <source>
        <dbReference type="Pfam" id="PF09924"/>
    </source>
</evidence>
<reference evidence="2 5" key="2">
    <citation type="submission" date="2021-02" db="EMBL/GenBank/DDBJ databases">
        <title>FDA dAtabase for Regulatory Grade micrObial Sequences (FDA-ARGOS): Supporting development and validation of Infectious Disease Dx tests.</title>
        <authorList>
            <person name="Carlson P."/>
            <person name="Fischbach M."/>
            <person name="Hastie J."/>
            <person name="Bilen M."/>
            <person name="Cheng A."/>
            <person name="Tallon L."/>
            <person name="Sadzewicz L."/>
            <person name="Zhao X."/>
            <person name="Boylan J."/>
            <person name="Ott S."/>
            <person name="Bowen H."/>
            <person name="Vavikolanu K."/>
            <person name="Mehta A."/>
            <person name="Aluvathingal J."/>
            <person name="Nadendla S."/>
            <person name="Yan Y."/>
            <person name="Sichtig H."/>
        </authorList>
    </citation>
    <scope>NUCLEOTIDE SEQUENCE [LARGE SCALE GENOMIC DNA]</scope>
    <source>
        <strain evidence="2 5">FDAARGOS_1229</strain>
    </source>
</reference>
<organism evidence="3 4">
    <name type="scientific">Butyricimonas virosa</name>
    <dbReference type="NCBI Taxonomy" id="544645"/>
    <lineage>
        <taxon>Bacteria</taxon>
        <taxon>Pseudomonadati</taxon>
        <taxon>Bacteroidota</taxon>
        <taxon>Bacteroidia</taxon>
        <taxon>Bacteroidales</taxon>
        <taxon>Odoribacteraceae</taxon>
        <taxon>Butyricimonas</taxon>
    </lineage>
</organism>
<accession>A0A413INT1</accession>
<dbReference type="InterPro" id="IPR024320">
    <property type="entry name" value="LPG_synthase_C"/>
</dbReference>
<dbReference type="SUPFAM" id="SSF55729">
    <property type="entry name" value="Acyl-CoA N-acyltransferases (Nat)"/>
    <property type="match status" value="2"/>
</dbReference>
<dbReference type="PANTHER" id="PTHR41373">
    <property type="entry name" value="DUF2156 DOMAIN-CONTAINING PROTEIN"/>
    <property type="match status" value="1"/>
</dbReference>
<gene>
    <name evidence="3" type="ORF">DXA50_08830</name>
    <name evidence="2" type="ORF">I6J59_08500</name>
</gene>
<dbReference type="PANTHER" id="PTHR41373:SF1">
    <property type="entry name" value="PHOSPHATIDYLGLYCEROL LYSYLTRANSFERASE C-TERMINAL DOMAIN-CONTAINING PROTEIN"/>
    <property type="match status" value="1"/>
</dbReference>
<dbReference type="OrthoDB" id="9765580at2"/>
<dbReference type="Proteomes" id="UP000654720">
    <property type="component" value="Chromosome"/>
</dbReference>
<dbReference type="EMBL" id="CP069450">
    <property type="protein sequence ID" value="QRO51619.1"/>
    <property type="molecule type" value="Genomic_DNA"/>
</dbReference>
<sequence>MIDFKPIRIEDKELITTYFLACGNRDCNLSFVNLYTWQFLTNSHYAVVDDCLVVRFTLDEESVVYTMPVGTGDVKNVIELLKQQAKAEGHVLRVHGVFPELEEWFNREFPGSFDYRLDRDYFDYIYSRQELAELKGKNFQPKRNHVNKFKRTYNYKYTPLTVDLIPHCLELEKKWCEEHACEEEESLINERKALNIALRNFDALGLVGGALWVDDEIVGFTYGAPVNHDTFAVHIEKADSHIDGSYNILNQEFARHIPEQYVYLNREEDLGIPGLRKAKLSYRPVILLEKGYAELIENEKVDDSKGCLI</sequence>
<reference evidence="3 4" key="1">
    <citation type="submission" date="2018-08" db="EMBL/GenBank/DDBJ databases">
        <title>A genome reference for cultivated species of the human gut microbiota.</title>
        <authorList>
            <person name="Zou Y."/>
            <person name="Xue W."/>
            <person name="Luo G."/>
        </authorList>
    </citation>
    <scope>NUCLEOTIDE SEQUENCE [LARGE SCALE GENOMIC DNA]</scope>
    <source>
        <strain evidence="3 4">OF02-7</strain>
    </source>
</reference>
<name>A0A413INT1_9BACT</name>
<dbReference type="RefSeq" id="WP_027201450.1">
    <property type="nucleotide sequence ID" value="NZ_CAJKXH010000029.1"/>
</dbReference>
<dbReference type="Pfam" id="PF09924">
    <property type="entry name" value="LPG_synthase_C"/>
    <property type="match status" value="1"/>
</dbReference>
<evidence type="ECO:0000313" key="4">
    <source>
        <dbReference type="Proteomes" id="UP000286063"/>
    </source>
</evidence>
<evidence type="ECO:0000313" key="3">
    <source>
        <dbReference type="EMBL" id="RGY18279.1"/>
    </source>
</evidence>
<dbReference type="AlphaFoldDB" id="A0A413INT1"/>
<dbReference type="EMBL" id="QSCR01000012">
    <property type="protein sequence ID" value="RGY18279.1"/>
    <property type="molecule type" value="Genomic_DNA"/>
</dbReference>
<dbReference type="InterPro" id="IPR016181">
    <property type="entry name" value="Acyl_CoA_acyltransferase"/>
</dbReference>
<evidence type="ECO:0000313" key="2">
    <source>
        <dbReference type="EMBL" id="QRO51619.1"/>
    </source>
</evidence>
<keyword evidence="5" id="KW-1185">Reference proteome</keyword>